<gene>
    <name evidence="2" type="ORF">ALGA_0905</name>
</gene>
<name>A0A1Y1CGZ3_9BACT</name>
<reference evidence="2 3" key="1">
    <citation type="journal article" date="2018" name="Mar. Genomics">
        <title>Complete genome sequence of Marinifilaceae bacterium strain SPP2, isolated from the Antarctic marine sediment.</title>
        <authorList>
            <person name="Watanabe M."/>
            <person name="Kojima H."/>
            <person name="Fukui M."/>
        </authorList>
    </citation>
    <scope>NUCLEOTIDE SEQUENCE [LARGE SCALE GENOMIC DNA]</scope>
    <source>
        <strain evidence="2 3">SPP2</strain>
    </source>
</reference>
<reference evidence="3" key="2">
    <citation type="journal article" date="2020" name="Antonie Van Leeuwenhoek">
        <title>Labilibaculum antarcticum sp. nov., a novel facultative anaerobic, psychrotorelant bacterium isolated from marine sediment of Antarctica.</title>
        <authorList>
            <person name="Watanabe M."/>
            <person name="Kojima H."/>
            <person name="Fukui M."/>
        </authorList>
    </citation>
    <scope>NUCLEOTIDE SEQUENCE [LARGE SCALE GENOMIC DNA]</scope>
    <source>
        <strain evidence="3">SPP2</strain>
    </source>
</reference>
<dbReference type="RefSeq" id="WP_096428214.1">
    <property type="nucleotide sequence ID" value="NZ_AP018042.1"/>
</dbReference>
<dbReference type="Proteomes" id="UP000218267">
    <property type="component" value="Chromosome"/>
</dbReference>
<accession>A0A1Y1CGZ3</accession>
<keyword evidence="1" id="KW-0812">Transmembrane</keyword>
<dbReference type="KEGG" id="mbas:ALGA_0905"/>
<protein>
    <submittedName>
        <fullName evidence="2">Uncharacterized protein</fullName>
    </submittedName>
</protein>
<dbReference type="EMBL" id="AP018042">
    <property type="protein sequence ID" value="BAX79292.1"/>
    <property type="molecule type" value="Genomic_DNA"/>
</dbReference>
<keyword evidence="3" id="KW-1185">Reference proteome</keyword>
<proteinExistence type="predicted"/>
<keyword evidence="1" id="KW-1133">Transmembrane helix</keyword>
<dbReference type="OrthoDB" id="1123297at2"/>
<feature type="transmembrane region" description="Helical" evidence="1">
    <location>
        <begin position="115"/>
        <end position="134"/>
    </location>
</feature>
<evidence type="ECO:0000256" key="1">
    <source>
        <dbReference type="SAM" id="Phobius"/>
    </source>
</evidence>
<keyword evidence="1" id="KW-0472">Membrane</keyword>
<dbReference type="AlphaFoldDB" id="A0A1Y1CGZ3"/>
<evidence type="ECO:0000313" key="2">
    <source>
        <dbReference type="EMBL" id="BAX79292.1"/>
    </source>
</evidence>
<sequence length="207" mass="24181">MNNDNFITALFEEIKSQISVIAKELEKDDTPRTQAELSAKKEEKSKTITTEELLSLIQKAIIYSTKKEFQQAIPLIQNSKKELLEGINDLHIDLKNLKCYPNKNKKNTEINNFKLWKIGSIIVFMLLLFCVIVLKVENYRLSDSDLKFRYIHSNRGVNSTDLQNIETIFHISRNKELIKSMRKDVEEYELKAKEELVSKETSRNPEQ</sequence>
<organism evidence="2 3">
    <name type="scientific">Labilibaculum antarcticum</name>
    <dbReference type="NCBI Taxonomy" id="1717717"/>
    <lineage>
        <taxon>Bacteria</taxon>
        <taxon>Pseudomonadati</taxon>
        <taxon>Bacteroidota</taxon>
        <taxon>Bacteroidia</taxon>
        <taxon>Marinilabiliales</taxon>
        <taxon>Marinifilaceae</taxon>
        <taxon>Labilibaculum</taxon>
    </lineage>
</organism>
<evidence type="ECO:0000313" key="3">
    <source>
        <dbReference type="Proteomes" id="UP000218267"/>
    </source>
</evidence>